<evidence type="ECO:0000256" key="7">
    <source>
        <dbReference type="SAM" id="Phobius"/>
    </source>
</evidence>
<organism evidence="8 9">
    <name type="scientific">Tegillarca granosa</name>
    <name type="common">Malaysian cockle</name>
    <name type="synonym">Anadara granosa</name>
    <dbReference type="NCBI Taxonomy" id="220873"/>
    <lineage>
        <taxon>Eukaryota</taxon>
        <taxon>Metazoa</taxon>
        <taxon>Spiralia</taxon>
        <taxon>Lophotrochozoa</taxon>
        <taxon>Mollusca</taxon>
        <taxon>Bivalvia</taxon>
        <taxon>Autobranchia</taxon>
        <taxon>Pteriomorphia</taxon>
        <taxon>Arcoida</taxon>
        <taxon>Arcoidea</taxon>
        <taxon>Arcidae</taxon>
        <taxon>Tegillarca</taxon>
    </lineage>
</organism>
<feature type="transmembrane region" description="Helical" evidence="7">
    <location>
        <begin position="12"/>
        <end position="29"/>
    </location>
</feature>
<feature type="transmembrane region" description="Helical" evidence="7">
    <location>
        <begin position="356"/>
        <end position="375"/>
    </location>
</feature>
<evidence type="ECO:0000256" key="4">
    <source>
        <dbReference type="ARBA" id="ARBA00022692"/>
    </source>
</evidence>
<proteinExistence type="inferred from homology"/>
<dbReference type="PANTHER" id="PTHR10283:SF82">
    <property type="entry name" value="SOLUTE CARRIER FAMILY 13 MEMBER 2"/>
    <property type="match status" value="1"/>
</dbReference>
<feature type="transmembrane region" description="Helical" evidence="7">
    <location>
        <begin position="387"/>
        <end position="406"/>
    </location>
</feature>
<comment type="similarity">
    <text evidence="2">Belongs to the SLC13A/DASS transporter (TC 2.A.47) family. NADC subfamily.</text>
</comment>
<dbReference type="InterPro" id="IPR031312">
    <property type="entry name" value="Na/sul_symport_CS"/>
</dbReference>
<comment type="subcellular location">
    <subcellularLocation>
        <location evidence="1">Membrane</location>
        <topology evidence="1">Multi-pass membrane protein</topology>
    </subcellularLocation>
</comment>
<feature type="transmembrane region" description="Helical" evidence="7">
    <location>
        <begin position="68"/>
        <end position="89"/>
    </location>
</feature>
<dbReference type="PROSITE" id="PS01271">
    <property type="entry name" value="NA_SULFATE"/>
    <property type="match status" value="1"/>
</dbReference>
<accession>A0ABQ9FAS8</accession>
<dbReference type="PANTHER" id="PTHR10283">
    <property type="entry name" value="SOLUTE CARRIER FAMILY 13 MEMBER"/>
    <property type="match status" value="1"/>
</dbReference>
<feature type="transmembrane region" description="Helical" evidence="7">
    <location>
        <begin position="211"/>
        <end position="238"/>
    </location>
</feature>
<evidence type="ECO:0000313" key="9">
    <source>
        <dbReference type="Proteomes" id="UP001217089"/>
    </source>
</evidence>
<feature type="non-terminal residue" evidence="8">
    <location>
        <position position="407"/>
    </location>
</feature>
<reference evidence="8 9" key="1">
    <citation type="submission" date="2022-12" db="EMBL/GenBank/DDBJ databases">
        <title>Chromosome-level genome of Tegillarca granosa.</title>
        <authorList>
            <person name="Kim J."/>
        </authorList>
    </citation>
    <scope>NUCLEOTIDE SEQUENCE [LARGE SCALE GENOMIC DNA]</scope>
    <source>
        <strain evidence="8">Teg-2019</strain>
        <tissue evidence="8">Adductor muscle</tissue>
    </source>
</reference>
<dbReference type="Pfam" id="PF00939">
    <property type="entry name" value="Na_sulph_symp"/>
    <property type="match status" value="3"/>
</dbReference>
<evidence type="ECO:0000256" key="6">
    <source>
        <dbReference type="ARBA" id="ARBA00023136"/>
    </source>
</evidence>
<evidence type="ECO:0000313" key="8">
    <source>
        <dbReference type="EMBL" id="KAJ8312942.1"/>
    </source>
</evidence>
<keyword evidence="9" id="KW-1185">Reference proteome</keyword>
<feature type="transmembrane region" description="Helical" evidence="7">
    <location>
        <begin position="41"/>
        <end position="59"/>
    </location>
</feature>
<dbReference type="Proteomes" id="UP001217089">
    <property type="component" value="Unassembled WGS sequence"/>
</dbReference>
<evidence type="ECO:0000256" key="5">
    <source>
        <dbReference type="ARBA" id="ARBA00022989"/>
    </source>
</evidence>
<keyword evidence="6 7" id="KW-0472">Membrane</keyword>
<evidence type="ECO:0008006" key="10">
    <source>
        <dbReference type="Google" id="ProtNLM"/>
    </source>
</evidence>
<evidence type="ECO:0000256" key="2">
    <source>
        <dbReference type="ARBA" id="ARBA00006772"/>
    </source>
</evidence>
<dbReference type="InterPro" id="IPR001898">
    <property type="entry name" value="SLC13A/DASS"/>
</dbReference>
<keyword evidence="5 7" id="KW-1133">Transmembrane helix</keyword>
<evidence type="ECO:0000256" key="1">
    <source>
        <dbReference type="ARBA" id="ARBA00004141"/>
    </source>
</evidence>
<gene>
    <name evidence="8" type="ORF">KUTeg_010315</name>
</gene>
<sequence length="407" mass="45344">MILMAVYWTTEAFPLPVTAMLPVIVFPMMGVSKVKTLAREYYTDITFVFLGGLSVAVAIEKWNVHRRFALRLLLLMGFMLTTSFLSMWVSNTATTSMMIPIAQAVLVQLFKTKELKHLTRNQTEEDHAEAGISTFKQTCLVNPTSTLQIIDDHIDFKKLNAEDQRLCKAVSLCICYAANCGGVGTLTGTGPNLVMKGQADLLAGGKSGITFLTWFVFSFPVAFINVIISWIVLQIMFFGWSGLLSFLPRFAEKAVLFHFILMILLWFTLDPEFAPGWGSFFPHGYLSDAVPATIILFMLFIFPSRRRNKGGSKEIPPLLDWQILVERLPWGVQILLGGGFALARACRAMGIHVHPIYIMLPSAISTSFAFMLPVATPPNTIVFSYGYLKVIDMVKIGFVLNLLCVVV</sequence>
<feature type="transmembrane region" description="Helical" evidence="7">
    <location>
        <begin position="281"/>
        <end position="302"/>
    </location>
</feature>
<keyword evidence="3" id="KW-0813">Transport</keyword>
<protein>
    <recommendedName>
        <fullName evidence="10">Solute carrier family 13 member 5</fullName>
    </recommendedName>
</protein>
<keyword evidence="4 7" id="KW-0812">Transmembrane</keyword>
<comment type="caution">
    <text evidence="8">The sequence shown here is derived from an EMBL/GenBank/DDBJ whole genome shotgun (WGS) entry which is preliminary data.</text>
</comment>
<dbReference type="EMBL" id="JARBDR010000440">
    <property type="protein sequence ID" value="KAJ8312942.1"/>
    <property type="molecule type" value="Genomic_DNA"/>
</dbReference>
<feature type="transmembrane region" description="Helical" evidence="7">
    <location>
        <begin position="250"/>
        <end position="269"/>
    </location>
</feature>
<evidence type="ECO:0000256" key="3">
    <source>
        <dbReference type="ARBA" id="ARBA00022448"/>
    </source>
</evidence>
<name>A0ABQ9FAS8_TEGGR</name>